<keyword evidence="2" id="KW-1185">Reference proteome</keyword>
<evidence type="ECO:0000313" key="2">
    <source>
        <dbReference type="Proteomes" id="UP000002530"/>
    </source>
</evidence>
<reference evidence="1 2" key="1">
    <citation type="journal article" date="2005" name="Nature">
        <title>Genomic sequence of the pathogenic and allergenic filamentous fungus Aspergillus fumigatus.</title>
        <authorList>
            <person name="Nierman W.C."/>
            <person name="Pain A."/>
            <person name="Anderson M.J."/>
            <person name="Wortman J.R."/>
            <person name="Kim H.S."/>
            <person name="Arroyo J."/>
            <person name="Berriman M."/>
            <person name="Abe K."/>
            <person name="Archer D.B."/>
            <person name="Bermejo C."/>
            <person name="Bennett J."/>
            <person name="Bowyer P."/>
            <person name="Chen D."/>
            <person name="Collins M."/>
            <person name="Coulsen R."/>
            <person name="Davies R."/>
            <person name="Dyer P.S."/>
            <person name="Farman M."/>
            <person name="Fedorova N."/>
            <person name="Fedorova N."/>
            <person name="Feldblyum T.V."/>
            <person name="Fischer R."/>
            <person name="Fosker N."/>
            <person name="Fraser A."/>
            <person name="Garcia J.L."/>
            <person name="Garcia M.J."/>
            <person name="Goble A."/>
            <person name="Goldman G.H."/>
            <person name="Gomi K."/>
            <person name="Griffith-Jones S."/>
            <person name="Gwilliam R."/>
            <person name="Haas B."/>
            <person name="Haas H."/>
            <person name="Harris D."/>
            <person name="Horiuchi H."/>
            <person name="Huang J."/>
            <person name="Humphray S."/>
            <person name="Jimenez J."/>
            <person name="Keller N."/>
            <person name="Khouri H."/>
            <person name="Kitamoto K."/>
            <person name="Kobayashi T."/>
            <person name="Konzack S."/>
            <person name="Kulkarni R."/>
            <person name="Kumagai T."/>
            <person name="Lafon A."/>
            <person name="Latge J.P."/>
            <person name="Li W."/>
            <person name="Lord A."/>
            <person name="Lu C."/>
            <person name="Majoros W.H."/>
            <person name="May G.S."/>
            <person name="Miller B.L."/>
            <person name="Mohamoud Y."/>
            <person name="Molina M."/>
            <person name="Monod M."/>
            <person name="Mouyna I."/>
            <person name="Mulligan S."/>
            <person name="Murphy L."/>
            <person name="O'Neil S."/>
            <person name="Paulsen I."/>
            <person name="Penalva M.A."/>
            <person name="Pertea M."/>
            <person name="Price C."/>
            <person name="Pritchard B.L."/>
            <person name="Quail M.A."/>
            <person name="Rabbinowitsch E."/>
            <person name="Rawlins N."/>
            <person name="Rajandream M.A."/>
            <person name="Reichard U."/>
            <person name="Renauld H."/>
            <person name="Robson G.D."/>
            <person name="Rodriguez de Cordoba S."/>
            <person name="Rodriguez-Pena J.M."/>
            <person name="Ronning C.M."/>
            <person name="Rutter S."/>
            <person name="Salzberg S.L."/>
            <person name="Sanchez M."/>
            <person name="Sanchez-Ferrero J.C."/>
            <person name="Saunders D."/>
            <person name="Seeger K."/>
            <person name="Squares R."/>
            <person name="Squares S."/>
            <person name="Takeuchi M."/>
            <person name="Tekaia F."/>
            <person name="Turner G."/>
            <person name="Vazquez de Aldana C.R."/>
            <person name="Weidman J."/>
            <person name="White O."/>
            <person name="Woodward J."/>
            <person name="Yu J.H."/>
            <person name="Fraser C."/>
            <person name="Galagan J.E."/>
            <person name="Asai K."/>
            <person name="Machida M."/>
            <person name="Hall N."/>
            <person name="Barrell B."/>
            <person name="Denning D.W."/>
        </authorList>
    </citation>
    <scope>NUCLEOTIDE SEQUENCE [LARGE SCALE GENOMIC DNA]</scope>
    <source>
        <strain evidence="1 2">Af293</strain>
    </source>
</reference>
<name>Q4WKZ6_ASPFU</name>
<organism evidence="1 2">
    <name type="scientific">Aspergillus fumigatus (strain ATCC MYA-4609 / CBS 101355 / FGSC A1100 / Af293)</name>
    <name type="common">Neosartorya fumigata</name>
    <dbReference type="NCBI Taxonomy" id="330879"/>
    <lineage>
        <taxon>Eukaryota</taxon>
        <taxon>Fungi</taxon>
        <taxon>Dikarya</taxon>
        <taxon>Ascomycota</taxon>
        <taxon>Pezizomycotina</taxon>
        <taxon>Eurotiomycetes</taxon>
        <taxon>Eurotiomycetidae</taxon>
        <taxon>Eurotiales</taxon>
        <taxon>Aspergillaceae</taxon>
        <taxon>Aspergillus</taxon>
        <taxon>Aspergillus subgen. Fumigati</taxon>
    </lineage>
</organism>
<evidence type="ECO:0000313" key="1">
    <source>
        <dbReference type="EMBL" id="EAL87786.1"/>
    </source>
</evidence>
<dbReference type="AlphaFoldDB" id="Q4WKZ6"/>
<gene>
    <name evidence="1" type="ORF">AFUA_1G00720</name>
</gene>
<dbReference type="KEGG" id="afm:AFUA_1G00720"/>
<accession>Q4WKZ6</accession>
<dbReference type="GeneID" id="3507423"/>
<protein>
    <submittedName>
        <fullName evidence="1">Uncharacterized protein</fullName>
    </submittedName>
</protein>
<dbReference type="InParanoid" id="Q4WKZ6"/>
<dbReference type="Proteomes" id="UP000002530">
    <property type="component" value="Unassembled WGS sequence"/>
</dbReference>
<comment type="caution">
    <text evidence="1">The sequence shown here is derived from an EMBL/GenBank/DDBJ whole genome shotgun (WGS) entry which is preliminary data.</text>
</comment>
<sequence>MLHQMLERQRKIVDYGEYYAVVDIAFFGAHDVFVVNPLEDAQNLVSDLWGVPPDSLRLIRASSTLHKHDSASQLAAKKLLECIECSNYYQWLSRPFCFHNLRKAELLRSAGYNFSCLTVRLHLSLKSQSELVPIALLIGWAITGTFSQATCLADIGGSCCCGDQAFRKIVQQARPDHQPHHLMSVDQTTIVT</sequence>
<dbReference type="VEuPathDB" id="FungiDB:Afu1g00720"/>
<dbReference type="RefSeq" id="XP_749824.1">
    <property type="nucleotide sequence ID" value="XM_744731.1"/>
</dbReference>
<dbReference type="EMBL" id="AAHF01000007">
    <property type="protein sequence ID" value="EAL87786.1"/>
    <property type="molecule type" value="Genomic_DNA"/>
</dbReference>
<dbReference type="OrthoDB" id="10432170at2759"/>
<dbReference type="HOGENOM" id="CLU_1414866_0_0_1"/>
<proteinExistence type="predicted"/>